<protein>
    <recommendedName>
        <fullName evidence="1">CHAT domain-containing protein</fullName>
    </recommendedName>
</protein>
<evidence type="ECO:0000313" key="3">
    <source>
        <dbReference type="Proteomes" id="UP000580654"/>
    </source>
</evidence>
<keyword evidence="3" id="KW-1185">Reference proteome</keyword>
<dbReference type="RefSeq" id="WP_184521968.1">
    <property type="nucleotide sequence ID" value="NZ_JACIJD010000049.1"/>
</dbReference>
<dbReference type="InterPro" id="IPR024983">
    <property type="entry name" value="CHAT_dom"/>
</dbReference>
<evidence type="ECO:0000259" key="1">
    <source>
        <dbReference type="Pfam" id="PF12770"/>
    </source>
</evidence>
<dbReference type="AlphaFoldDB" id="A0A840YIU9"/>
<gene>
    <name evidence="2" type="ORF">FHS87_004588</name>
</gene>
<dbReference type="Pfam" id="PF12770">
    <property type="entry name" value="CHAT"/>
    <property type="match status" value="1"/>
</dbReference>
<feature type="domain" description="CHAT" evidence="1">
    <location>
        <begin position="35"/>
        <end position="278"/>
    </location>
</feature>
<accession>A0A840YIU9</accession>
<dbReference type="Proteomes" id="UP000580654">
    <property type="component" value="Unassembled WGS sequence"/>
</dbReference>
<proteinExistence type="predicted"/>
<organism evidence="2 3">
    <name type="scientific">Muricoccus pecuniae</name>
    <dbReference type="NCBI Taxonomy" id="693023"/>
    <lineage>
        <taxon>Bacteria</taxon>
        <taxon>Pseudomonadati</taxon>
        <taxon>Pseudomonadota</taxon>
        <taxon>Alphaproteobacteria</taxon>
        <taxon>Acetobacterales</taxon>
        <taxon>Roseomonadaceae</taxon>
        <taxon>Muricoccus</taxon>
    </lineage>
</organism>
<evidence type="ECO:0000313" key="2">
    <source>
        <dbReference type="EMBL" id="MBB5696517.1"/>
    </source>
</evidence>
<dbReference type="EMBL" id="JACIJD010000049">
    <property type="protein sequence ID" value="MBB5696517.1"/>
    <property type="molecule type" value="Genomic_DNA"/>
</dbReference>
<reference evidence="2 3" key="1">
    <citation type="submission" date="2020-08" db="EMBL/GenBank/DDBJ databases">
        <title>Genomic Encyclopedia of Type Strains, Phase IV (KMG-IV): sequencing the most valuable type-strain genomes for metagenomic binning, comparative biology and taxonomic classification.</title>
        <authorList>
            <person name="Goeker M."/>
        </authorList>
    </citation>
    <scope>NUCLEOTIDE SEQUENCE [LARGE SCALE GENOMIC DNA]</scope>
    <source>
        <strain evidence="2 3">DSM 25622</strain>
    </source>
</reference>
<sequence>MNTATVPQAELDSYAERLGAVLLRGGVGGLYGEARAQGVRVNLLINDCDLQRIPWEYLCGPGELPTPDADRAVTRIVACRTPPGPRFRSSEKRDLRVLLAVSREAGDTFVPLEEMTATLRRKFALRMPTGGVTLEVRAVATKRAFFDAVREPEKPWDIMHYLGHGEVRQFTGAPVGVLLLTNDAGRIDSMRAQQFATMVSGVQPRLVLLTACNSAEPAVAAPFANMARALVSSGVPAVVANQMAIPADTVAEFCGGLYDKLLRCGDIDEAVNAGRLRSHTTLARGDEDTASIEWGIPVLYRAPSAQLLFPEFA</sequence>
<comment type="caution">
    <text evidence="2">The sequence shown here is derived from an EMBL/GenBank/DDBJ whole genome shotgun (WGS) entry which is preliminary data.</text>
</comment>
<name>A0A840YIU9_9PROT</name>